<gene>
    <name evidence="1" type="ORF">BU25DRAFT_453858</name>
</gene>
<evidence type="ECO:0000313" key="2">
    <source>
        <dbReference type="Proteomes" id="UP000799754"/>
    </source>
</evidence>
<evidence type="ECO:0000313" key="1">
    <source>
        <dbReference type="EMBL" id="KAF2632657.1"/>
    </source>
</evidence>
<accession>A0ACB6SF99</accession>
<dbReference type="EMBL" id="MU006702">
    <property type="protein sequence ID" value="KAF2632657.1"/>
    <property type="molecule type" value="Genomic_DNA"/>
</dbReference>
<keyword evidence="2" id="KW-1185">Reference proteome</keyword>
<name>A0ACB6SF99_9PLEO</name>
<reference evidence="1" key="1">
    <citation type="journal article" date="2020" name="Stud. Mycol.">
        <title>101 Dothideomycetes genomes: a test case for predicting lifestyles and emergence of pathogens.</title>
        <authorList>
            <person name="Haridas S."/>
            <person name="Albert R."/>
            <person name="Binder M."/>
            <person name="Bloem J."/>
            <person name="Labutti K."/>
            <person name="Salamov A."/>
            <person name="Andreopoulos B."/>
            <person name="Baker S."/>
            <person name="Barry K."/>
            <person name="Bills G."/>
            <person name="Bluhm B."/>
            <person name="Cannon C."/>
            <person name="Castanera R."/>
            <person name="Culley D."/>
            <person name="Daum C."/>
            <person name="Ezra D."/>
            <person name="Gonzalez J."/>
            <person name="Henrissat B."/>
            <person name="Kuo A."/>
            <person name="Liang C."/>
            <person name="Lipzen A."/>
            <person name="Lutzoni F."/>
            <person name="Magnuson J."/>
            <person name="Mondo S."/>
            <person name="Nolan M."/>
            <person name="Ohm R."/>
            <person name="Pangilinan J."/>
            <person name="Park H.-J."/>
            <person name="Ramirez L."/>
            <person name="Alfaro M."/>
            <person name="Sun H."/>
            <person name="Tritt A."/>
            <person name="Yoshinaga Y."/>
            <person name="Zwiers L.-H."/>
            <person name="Turgeon B."/>
            <person name="Goodwin S."/>
            <person name="Spatafora J."/>
            <person name="Crous P."/>
            <person name="Grigoriev I."/>
        </authorList>
    </citation>
    <scope>NUCLEOTIDE SEQUENCE</scope>
    <source>
        <strain evidence="1">CBS 525.71</strain>
    </source>
</reference>
<sequence length="126" mass="14484">MGQQVSEIHRYTSSKSSKLDLSNEKLDRRTKQLESVEQLQQTALDEVRAVKKISGRTAKTAKKVKLLTRPLVEVLAETVALAKQIHQDYANDSTKKLSNIEHTIKNTETKATIRHQQNIRFYHCRI</sequence>
<proteinExistence type="predicted"/>
<dbReference type="Proteomes" id="UP000799754">
    <property type="component" value="Unassembled WGS sequence"/>
</dbReference>
<comment type="caution">
    <text evidence="1">The sequence shown here is derived from an EMBL/GenBank/DDBJ whole genome shotgun (WGS) entry which is preliminary data.</text>
</comment>
<protein>
    <submittedName>
        <fullName evidence="1">Uncharacterized protein</fullName>
    </submittedName>
</protein>
<organism evidence="1 2">
    <name type="scientific">Macroventuria anomochaeta</name>
    <dbReference type="NCBI Taxonomy" id="301207"/>
    <lineage>
        <taxon>Eukaryota</taxon>
        <taxon>Fungi</taxon>
        <taxon>Dikarya</taxon>
        <taxon>Ascomycota</taxon>
        <taxon>Pezizomycotina</taxon>
        <taxon>Dothideomycetes</taxon>
        <taxon>Pleosporomycetidae</taxon>
        <taxon>Pleosporales</taxon>
        <taxon>Pleosporineae</taxon>
        <taxon>Didymellaceae</taxon>
        <taxon>Macroventuria</taxon>
    </lineage>
</organism>